<dbReference type="SUPFAM" id="SSF50370">
    <property type="entry name" value="Ricin B-like lectins"/>
    <property type="match status" value="1"/>
</dbReference>
<dbReference type="Pfam" id="PF11790">
    <property type="entry name" value="Glyco_hydro_cc"/>
    <property type="match status" value="1"/>
</dbReference>
<protein>
    <submittedName>
        <fullName evidence="3">Glycosyl hydrolase</fullName>
    </submittedName>
</protein>
<dbReference type="Proteomes" id="UP000510844">
    <property type="component" value="Chromosome"/>
</dbReference>
<feature type="transmembrane region" description="Helical" evidence="1">
    <location>
        <begin position="12"/>
        <end position="33"/>
    </location>
</feature>
<dbReference type="SMART" id="SM00458">
    <property type="entry name" value="RICIN"/>
    <property type="match status" value="1"/>
</dbReference>
<dbReference type="EMBL" id="CP059322">
    <property type="protein sequence ID" value="QLQ36715.1"/>
    <property type="molecule type" value="Genomic_DNA"/>
</dbReference>
<accession>A0A7L6B4J0</accession>
<dbReference type="AlphaFoldDB" id="A0A7L6B4J0"/>
<dbReference type="Gene3D" id="3.20.20.80">
    <property type="entry name" value="Glycosidases"/>
    <property type="match status" value="1"/>
</dbReference>
<dbReference type="PANTHER" id="PTHR34154">
    <property type="entry name" value="ALKALI-SENSITIVE LINKAGE PROTEIN 1"/>
    <property type="match status" value="1"/>
</dbReference>
<proteinExistence type="predicted"/>
<dbReference type="InterPro" id="IPR024655">
    <property type="entry name" value="Asl1_glyco_hydro_catalytic"/>
</dbReference>
<dbReference type="PROSITE" id="PS50231">
    <property type="entry name" value="RICIN_B_LECTIN"/>
    <property type="match status" value="1"/>
</dbReference>
<reference evidence="3 4" key="2">
    <citation type="journal article" date="2021" name="Mar. Drugs">
        <title>A New Micromonospora Strain with Antibiotic Activity Isolated from the Microbiome of a Mid-Atlantic Deep-Sea Sponge.</title>
        <authorList>
            <person name="Back C.R."/>
            <person name="Stennett H.L."/>
            <person name="Williams S.E."/>
            <person name="Wang L."/>
            <person name="Ojeda Gomez J."/>
            <person name="Abdulle O.M."/>
            <person name="Duffy T."/>
            <person name="Neal C."/>
            <person name="Mantell J."/>
            <person name="Jepson M.A."/>
            <person name="Hendry K.R."/>
            <person name="Powell D."/>
            <person name="Stach J.E.M."/>
            <person name="Essex-Lopresti A.E."/>
            <person name="Willis C.L."/>
            <person name="Curnow P."/>
            <person name="Race P.R."/>
        </authorList>
    </citation>
    <scope>NUCLEOTIDE SEQUENCE [LARGE SCALE GENOMIC DNA]</scope>
    <source>
        <strain evidence="3 4">28ISP2-46</strain>
    </source>
</reference>
<dbReference type="InterPro" id="IPR053183">
    <property type="entry name" value="ASL1"/>
</dbReference>
<keyword evidence="4" id="KW-1185">Reference proteome</keyword>
<evidence type="ECO:0000256" key="1">
    <source>
        <dbReference type="SAM" id="Phobius"/>
    </source>
</evidence>
<dbReference type="Pfam" id="PF00652">
    <property type="entry name" value="Ricin_B_lectin"/>
    <property type="match status" value="1"/>
</dbReference>
<name>A0A7L6B4J0_9ACTN</name>
<dbReference type="RefSeq" id="WP_181569230.1">
    <property type="nucleotide sequence ID" value="NZ_CP059322.2"/>
</dbReference>
<dbReference type="KEGG" id="mfeu:H1D33_26215"/>
<evidence type="ECO:0000313" key="4">
    <source>
        <dbReference type="Proteomes" id="UP000510844"/>
    </source>
</evidence>
<evidence type="ECO:0000259" key="2">
    <source>
        <dbReference type="SMART" id="SM00458"/>
    </source>
</evidence>
<dbReference type="CDD" id="cd23451">
    <property type="entry name" value="beta-trefoil_Ricin_laminarinase"/>
    <property type="match status" value="1"/>
</dbReference>
<dbReference type="InterPro" id="IPR017853">
    <property type="entry name" value="GH"/>
</dbReference>
<dbReference type="SUPFAM" id="SSF51445">
    <property type="entry name" value="(Trans)glycosidases"/>
    <property type="match status" value="1"/>
</dbReference>
<evidence type="ECO:0000313" key="3">
    <source>
        <dbReference type="EMBL" id="QLQ36715.1"/>
    </source>
</evidence>
<gene>
    <name evidence="3" type="ORF">H1D33_26215</name>
</gene>
<dbReference type="InterPro" id="IPR035992">
    <property type="entry name" value="Ricin_B-like_lectins"/>
</dbReference>
<dbReference type="Gene3D" id="2.80.10.50">
    <property type="match status" value="1"/>
</dbReference>
<feature type="domain" description="Ricin B lectin" evidence="2">
    <location>
        <begin position="39"/>
        <end position="162"/>
    </location>
</feature>
<dbReference type="InterPro" id="IPR000772">
    <property type="entry name" value="Ricin_B_lectin"/>
</dbReference>
<keyword evidence="1" id="KW-0812">Transmembrane</keyword>
<dbReference type="GO" id="GO:0071966">
    <property type="term" value="P:fungal-type cell wall polysaccharide metabolic process"/>
    <property type="evidence" value="ECO:0007669"/>
    <property type="project" value="TreeGrafter"/>
</dbReference>
<reference evidence="4" key="1">
    <citation type="submission" date="2020-07" db="EMBL/GenBank/DDBJ databases">
        <title>A new Micromonospora strain with potent antibiotic activity isolated from the microbiome of a mid-Atlantic deep-sea sponge.</title>
        <authorList>
            <person name="Back C.R."/>
            <person name="Stennett H.L."/>
            <person name="Williams S.E."/>
            <person name="Wang L."/>
            <person name="Ojeda Gomez J."/>
            <person name="Abdulle O.M."/>
            <person name="Duffy T."/>
            <person name="Hendry K.R."/>
            <person name="Powell D."/>
            <person name="Stach J.E."/>
            <person name="Essex-Lopresti A.E."/>
            <person name="Willis C.L."/>
            <person name="Curnow P."/>
            <person name="Race P.R."/>
        </authorList>
    </citation>
    <scope>NUCLEOTIDE SEQUENCE [LARGE SCALE GENOMIC DNA]</scope>
    <source>
        <strain evidence="4">28ISP2-46</strain>
    </source>
</reference>
<dbReference type="GO" id="GO:0016787">
    <property type="term" value="F:hydrolase activity"/>
    <property type="evidence" value="ECO:0007669"/>
    <property type="project" value="UniProtKB-KW"/>
</dbReference>
<sequence>MHRWQRDGANRAVRAVVVLGSVGVVLGAGLAVVPTARAGSGTTIVGAGGRCVDVAWTRTANGTPIQVADCNGTIAQDWSHDGSGSVRALGKCLDVAGSVWADGTRIQLFDCNGTGAQQWRFTDGQLVNTGSGKCLDAPGDADGTHLRLWTCTGSPNQRWNVPGAPRPAGGAGKKGVSTWTFPRVADGVHAVGAGWYYDWSADPADVPAQAEFVPMIWGAGAVDDGELDTARRSGTTLLGFNEPDLPQQANMSVEQALELWPRLERTGMRLGSPAVAFGGEVPGGWLDRFLSGARQRGMRVDFIALHWYGSDFGEAAPQHLMNYVQAVHERYGLPVWVTEFSLINFAGHPRYPSAGQLTEFVRQATARLQAAPYVERFALFALPASGETAAIGLYREEGVLTPAGDAYRRS</sequence>
<organism evidence="3 4">
    <name type="scientific">Micromonospora robiginosa</name>
    <dbReference type="NCBI Taxonomy" id="2749844"/>
    <lineage>
        <taxon>Bacteria</taxon>
        <taxon>Bacillati</taxon>
        <taxon>Actinomycetota</taxon>
        <taxon>Actinomycetes</taxon>
        <taxon>Micromonosporales</taxon>
        <taxon>Micromonosporaceae</taxon>
        <taxon>Micromonospora</taxon>
    </lineage>
</organism>
<keyword evidence="1" id="KW-0472">Membrane</keyword>
<keyword evidence="3" id="KW-0378">Hydrolase</keyword>
<keyword evidence="1" id="KW-1133">Transmembrane helix</keyword>
<dbReference type="PANTHER" id="PTHR34154:SF3">
    <property type="entry name" value="ALKALI-SENSITIVE LINKAGE PROTEIN 1"/>
    <property type="match status" value="1"/>
</dbReference>